<proteinExistence type="predicted"/>
<evidence type="ECO:0000313" key="3">
    <source>
        <dbReference type="RefSeq" id="XP_022100646.1"/>
    </source>
</evidence>
<dbReference type="GeneID" id="110984607"/>
<evidence type="ECO:0000256" key="1">
    <source>
        <dbReference type="SAM" id="MobiDB-lite"/>
    </source>
</evidence>
<accession>A0A8B7ZBP8</accession>
<dbReference type="InterPro" id="IPR039471">
    <property type="entry name" value="CXorf65-like"/>
</dbReference>
<sequence>MFFCVWLGGNNTFLANNNCMVRNLVQYLRKKCDITDEKVVLDLADEEGNLQNLSDYNPCFPASRLLQPKVTYIPILIERNDDNTLKPFTPMVKRVTRDPDFMKNLMEQYERREHARTGGQRSRLEAVKEGDKGQAVTSKGGGRGSTTTQKNPKGGVGSRSKSTR</sequence>
<organism evidence="2 3">
    <name type="scientific">Acanthaster planci</name>
    <name type="common">Crown-of-thorns starfish</name>
    <dbReference type="NCBI Taxonomy" id="133434"/>
    <lineage>
        <taxon>Eukaryota</taxon>
        <taxon>Metazoa</taxon>
        <taxon>Echinodermata</taxon>
        <taxon>Eleutherozoa</taxon>
        <taxon>Asterozoa</taxon>
        <taxon>Asteroidea</taxon>
        <taxon>Valvatacea</taxon>
        <taxon>Valvatida</taxon>
        <taxon>Acanthasteridae</taxon>
        <taxon>Acanthaster</taxon>
    </lineage>
</organism>
<evidence type="ECO:0000313" key="2">
    <source>
        <dbReference type="Proteomes" id="UP000694845"/>
    </source>
</evidence>
<protein>
    <submittedName>
        <fullName evidence="3">Uncharacterized protein CXorf65 homolog isoform X1</fullName>
    </submittedName>
</protein>
<dbReference type="OMA" id="LANNNCM"/>
<dbReference type="Proteomes" id="UP000694845">
    <property type="component" value="Unplaced"/>
</dbReference>
<dbReference type="RefSeq" id="XP_022100646.1">
    <property type="nucleotide sequence ID" value="XM_022244954.1"/>
</dbReference>
<dbReference type="AlphaFoldDB" id="A0A8B7ZBP8"/>
<dbReference type="PANTHER" id="PTHR33887">
    <property type="entry name" value="PB1 DOMAIN-CONTAINING PROTEIN"/>
    <property type="match status" value="1"/>
</dbReference>
<dbReference type="PANTHER" id="PTHR33887:SF4">
    <property type="entry name" value="AB2-183"/>
    <property type="match status" value="1"/>
</dbReference>
<name>A0A8B7ZBP8_ACAPL</name>
<keyword evidence="2" id="KW-1185">Reference proteome</keyword>
<feature type="region of interest" description="Disordered" evidence="1">
    <location>
        <begin position="112"/>
        <end position="164"/>
    </location>
</feature>
<dbReference type="OrthoDB" id="2109241at2759"/>
<feature type="compositionally biased region" description="Basic and acidic residues" evidence="1">
    <location>
        <begin position="112"/>
        <end position="132"/>
    </location>
</feature>
<gene>
    <name evidence="3" type="primary">LOC110984607</name>
</gene>
<dbReference type="KEGG" id="aplc:110984607"/>
<reference evidence="3" key="1">
    <citation type="submission" date="2025-08" db="UniProtKB">
        <authorList>
            <consortium name="RefSeq"/>
        </authorList>
    </citation>
    <scope>IDENTIFICATION</scope>
</reference>
<dbReference type="Pfam" id="PF15874">
    <property type="entry name" value="Il2rg"/>
    <property type="match status" value="1"/>
</dbReference>